<evidence type="ECO:0000259" key="4">
    <source>
        <dbReference type="Pfam" id="PF00501"/>
    </source>
</evidence>
<evidence type="ECO:0000313" key="7">
    <source>
        <dbReference type="Proteomes" id="UP000008792"/>
    </source>
</evidence>
<dbReference type="AlphaFoldDB" id="B4LLF4"/>
<feature type="domain" description="AMP-binding enzyme C-terminal" evidence="5">
    <location>
        <begin position="393"/>
        <end position="470"/>
    </location>
</feature>
<evidence type="ECO:0000256" key="1">
    <source>
        <dbReference type="ARBA" id="ARBA00004275"/>
    </source>
</evidence>
<sequence>MSHDNGQVESNAEALSAAVRIAQFLSSQGLSHKDNVGLIARNDIHVTHVLLGCLFNATPFHAVNPQLETEAIAALYAITRPKLIFCDGGDYELLKSLTKDWRPKIITLIDHVGNVPSIEDLLGSTKTAKNYAPVKLVHGGDQTMAIVCSSGTSGLPKAVTITNSQLLLIAPVSGINDVVYTTAGYDWLSAIKCLLSSTLNGAVRVVSRQPFSTELIVDIVRKWQVTYCYLSHWQFNELFTSPLATPEHLSSLQFVQYSGGWVSAGVVQAAQRIIESTLFVCVYGTTETDGIAVCINPETENLVGALLPGITVRIANEQGDRLAHNEIGEILIKTNQNWNGYYGNPAQTAQTLDSEGWFHMGDLGYFDKDNRLYIVDRKKDLLKYKSMHYTPNEIERIIIELPDVQKVCVVGIKDRLYGDAAGALIIRKPNSHLSEQQVINHVAERIPVEYKQLHAGVRFVDRIPVNANGKLLRNAAKEIFKTTSRMPKASL</sequence>
<dbReference type="Gene3D" id="3.30.300.30">
    <property type="match status" value="1"/>
</dbReference>
<dbReference type="InterPro" id="IPR042099">
    <property type="entry name" value="ANL_N_sf"/>
</dbReference>
<reference evidence="6 7" key="1">
    <citation type="journal article" date="2007" name="Nature">
        <title>Evolution of genes and genomes on the Drosophila phylogeny.</title>
        <authorList>
            <consortium name="Drosophila 12 Genomes Consortium"/>
            <person name="Clark A.G."/>
            <person name="Eisen M.B."/>
            <person name="Smith D.R."/>
            <person name="Bergman C.M."/>
            <person name="Oliver B."/>
            <person name="Markow T.A."/>
            <person name="Kaufman T.C."/>
            <person name="Kellis M."/>
            <person name="Gelbart W."/>
            <person name="Iyer V.N."/>
            <person name="Pollard D.A."/>
            <person name="Sackton T.B."/>
            <person name="Larracuente A.M."/>
            <person name="Singh N.D."/>
            <person name="Abad J.P."/>
            <person name="Abt D.N."/>
            <person name="Adryan B."/>
            <person name="Aguade M."/>
            <person name="Akashi H."/>
            <person name="Anderson W.W."/>
            <person name="Aquadro C.F."/>
            <person name="Ardell D.H."/>
            <person name="Arguello R."/>
            <person name="Artieri C.G."/>
            <person name="Barbash D.A."/>
            <person name="Barker D."/>
            <person name="Barsanti P."/>
            <person name="Batterham P."/>
            <person name="Batzoglou S."/>
            <person name="Begun D."/>
            <person name="Bhutkar A."/>
            <person name="Blanco E."/>
            <person name="Bosak S.A."/>
            <person name="Bradley R.K."/>
            <person name="Brand A.D."/>
            <person name="Brent M.R."/>
            <person name="Brooks A.N."/>
            <person name="Brown R.H."/>
            <person name="Butlin R.K."/>
            <person name="Caggese C."/>
            <person name="Calvi B.R."/>
            <person name="Bernardo de Carvalho A."/>
            <person name="Caspi A."/>
            <person name="Castrezana S."/>
            <person name="Celniker S.E."/>
            <person name="Chang J.L."/>
            <person name="Chapple C."/>
            <person name="Chatterji S."/>
            <person name="Chinwalla A."/>
            <person name="Civetta A."/>
            <person name="Clifton S.W."/>
            <person name="Comeron J.M."/>
            <person name="Costello J.C."/>
            <person name="Coyne J.A."/>
            <person name="Daub J."/>
            <person name="David R.G."/>
            <person name="Delcher A.L."/>
            <person name="Delehaunty K."/>
            <person name="Do C.B."/>
            <person name="Ebling H."/>
            <person name="Edwards K."/>
            <person name="Eickbush T."/>
            <person name="Evans J.D."/>
            <person name="Filipski A."/>
            <person name="Findeiss S."/>
            <person name="Freyhult E."/>
            <person name="Fulton L."/>
            <person name="Fulton R."/>
            <person name="Garcia A.C."/>
            <person name="Gardiner A."/>
            <person name="Garfield D.A."/>
            <person name="Garvin B.E."/>
            <person name="Gibson G."/>
            <person name="Gilbert D."/>
            <person name="Gnerre S."/>
            <person name="Godfrey J."/>
            <person name="Good R."/>
            <person name="Gotea V."/>
            <person name="Gravely B."/>
            <person name="Greenberg A.J."/>
            <person name="Griffiths-Jones S."/>
            <person name="Gross S."/>
            <person name="Guigo R."/>
            <person name="Gustafson E.A."/>
            <person name="Haerty W."/>
            <person name="Hahn M.W."/>
            <person name="Halligan D.L."/>
            <person name="Halpern A.L."/>
            <person name="Halter G.M."/>
            <person name="Han M.V."/>
            <person name="Heger A."/>
            <person name="Hillier L."/>
            <person name="Hinrichs A.S."/>
            <person name="Holmes I."/>
            <person name="Hoskins R.A."/>
            <person name="Hubisz M.J."/>
            <person name="Hultmark D."/>
            <person name="Huntley M.A."/>
            <person name="Jaffe D.B."/>
            <person name="Jagadeeshan S."/>
            <person name="Jeck W.R."/>
            <person name="Johnson J."/>
            <person name="Jones C.D."/>
            <person name="Jordan W.C."/>
            <person name="Karpen G.H."/>
            <person name="Kataoka E."/>
            <person name="Keightley P.D."/>
            <person name="Kheradpour P."/>
            <person name="Kirkness E.F."/>
            <person name="Koerich L.B."/>
            <person name="Kristiansen K."/>
            <person name="Kudrna D."/>
            <person name="Kulathinal R.J."/>
            <person name="Kumar S."/>
            <person name="Kwok R."/>
            <person name="Lander E."/>
            <person name="Langley C.H."/>
            <person name="Lapoint R."/>
            <person name="Lazzaro B.P."/>
            <person name="Lee S.J."/>
            <person name="Levesque L."/>
            <person name="Li R."/>
            <person name="Lin C.F."/>
            <person name="Lin M.F."/>
            <person name="Lindblad-Toh K."/>
            <person name="Llopart A."/>
            <person name="Long M."/>
            <person name="Low L."/>
            <person name="Lozovsky E."/>
            <person name="Lu J."/>
            <person name="Luo M."/>
            <person name="Machado C.A."/>
            <person name="Makalowski W."/>
            <person name="Marzo M."/>
            <person name="Matsuda M."/>
            <person name="Matzkin L."/>
            <person name="McAllister B."/>
            <person name="McBride C.S."/>
            <person name="McKernan B."/>
            <person name="McKernan K."/>
            <person name="Mendez-Lago M."/>
            <person name="Minx P."/>
            <person name="Mollenhauer M.U."/>
            <person name="Montooth K."/>
            <person name="Mount S.M."/>
            <person name="Mu X."/>
            <person name="Myers E."/>
            <person name="Negre B."/>
            <person name="Newfeld S."/>
            <person name="Nielsen R."/>
            <person name="Noor M.A."/>
            <person name="O'Grady P."/>
            <person name="Pachter L."/>
            <person name="Papaceit M."/>
            <person name="Parisi M.J."/>
            <person name="Parisi M."/>
            <person name="Parts L."/>
            <person name="Pedersen J.S."/>
            <person name="Pesole G."/>
            <person name="Phillippy A.M."/>
            <person name="Ponting C.P."/>
            <person name="Pop M."/>
            <person name="Porcelli D."/>
            <person name="Powell J.R."/>
            <person name="Prohaska S."/>
            <person name="Pruitt K."/>
            <person name="Puig M."/>
            <person name="Quesneville H."/>
            <person name="Ram K.R."/>
            <person name="Rand D."/>
            <person name="Rasmussen M.D."/>
            <person name="Reed L.K."/>
            <person name="Reenan R."/>
            <person name="Reily A."/>
            <person name="Remington K.A."/>
            <person name="Rieger T.T."/>
            <person name="Ritchie M.G."/>
            <person name="Robin C."/>
            <person name="Rogers Y.H."/>
            <person name="Rohde C."/>
            <person name="Rozas J."/>
            <person name="Rubenfield M.J."/>
            <person name="Ruiz A."/>
            <person name="Russo S."/>
            <person name="Salzberg S.L."/>
            <person name="Sanchez-Gracia A."/>
            <person name="Saranga D.J."/>
            <person name="Sato H."/>
            <person name="Schaeffer S.W."/>
            <person name="Schatz M.C."/>
            <person name="Schlenke T."/>
            <person name="Schwartz R."/>
            <person name="Segarra C."/>
            <person name="Singh R.S."/>
            <person name="Sirot L."/>
            <person name="Sirota M."/>
            <person name="Sisneros N.B."/>
            <person name="Smith C.D."/>
            <person name="Smith T.F."/>
            <person name="Spieth J."/>
            <person name="Stage D.E."/>
            <person name="Stark A."/>
            <person name="Stephan W."/>
            <person name="Strausberg R.L."/>
            <person name="Strempel S."/>
            <person name="Sturgill D."/>
            <person name="Sutton G."/>
            <person name="Sutton G.G."/>
            <person name="Tao W."/>
            <person name="Teichmann S."/>
            <person name="Tobari Y.N."/>
            <person name="Tomimura Y."/>
            <person name="Tsolas J.M."/>
            <person name="Valente V.L."/>
            <person name="Venter E."/>
            <person name="Venter J.C."/>
            <person name="Vicario S."/>
            <person name="Vieira F.G."/>
            <person name="Vilella A.J."/>
            <person name="Villasante A."/>
            <person name="Walenz B."/>
            <person name="Wang J."/>
            <person name="Wasserman M."/>
            <person name="Watts T."/>
            <person name="Wilson D."/>
            <person name="Wilson R.K."/>
            <person name="Wing R.A."/>
            <person name="Wolfner M.F."/>
            <person name="Wong A."/>
            <person name="Wong G.K."/>
            <person name="Wu C.I."/>
            <person name="Wu G."/>
            <person name="Yamamoto D."/>
            <person name="Yang H.P."/>
            <person name="Yang S.P."/>
            <person name="Yorke J.A."/>
            <person name="Yoshida K."/>
            <person name="Zdobnov E."/>
            <person name="Zhang P."/>
            <person name="Zhang Y."/>
            <person name="Zimin A.V."/>
            <person name="Baldwin J."/>
            <person name="Abdouelleil A."/>
            <person name="Abdulkadir J."/>
            <person name="Abebe A."/>
            <person name="Abera B."/>
            <person name="Abreu J."/>
            <person name="Acer S.C."/>
            <person name="Aftuck L."/>
            <person name="Alexander A."/>
            <person name="An P."/>
            <person name="Anderson E."/>
            <person name="Anderson S."/>
            <person name="Arachi H."/>
            <person name="Azer M."/>
            <person name="Bachantsang P."/>
            <person name="Barry A."/>
            <person name="Bayul T."/>
            <person name="Berlin A."/>
            <person name="Bessette D."/>
            <person name="Bloom T."/>
            <person name="Blye J."/>
            <person name="Boguslavskiy L."/>
            <person name="Bonnet C."/>
            <person name="Boukhgalter B."/>
            <person name="Bourzgui I."/>
            <person name="Brown A."/>
            <person name="Cahill P."/>
            <person name="Channer S."/>
            <person name="Cheshatsang Y."/>
            <person name="Chuda L."/>
            <person name="Citroen M."/>
            <person name="Collymore A."/>
            <person name="Cooke P."/>
            <person name="Costello M."/>
            <person name="D'Aco K."/>
            <person name="Daza R."/>
            <person name="De Haan G."/>
            <person name="DeGray S."/>
            <person name="DeMaso C."/>
            <person name="Dhargay N."/>
            <person name="Dooley K."/>
            <person name="Dooley E."/>
            <person name="Doricent M."/>
            <person name="Dorje P."/>
            <person name="Dorjee K."/>
            <person name="Dupes A."/>
            <person name="Elong R."/>
            <person name="Falk J."/>
            <person name="Farina A."/>
            <person name="Faro S."/>
            <person name="Ferguson D."/>
            <person name="Fisher S."/>
            <person name="Foley C.D."/>
            <person name="Franke A."/>
            <person name="Friedrich D."/>
            <person name="Gadbois L."/>
            <person name="Gearin G."/>
            <person name="Gearin C.R."/>
            <person name="Giannoukos G."/>
            <person name="Goode T."/>
            <person name="Graham J."/>
            <person name="Grandbois E."/>
            <person name="Grewal S."/>
            <person name="Gyaltsen K."/>
            <person name="Hafez N."/>
            <person name="Hagos B."/>
            <person name="Hall J."/>
            <person name="Henson C."/>
            <person name="Hollinger A."/>
            <person name="Honan T."/>
            <person name="Huard M.D."/>
            <person name="Hughes L."/>
            <person name="Hurhula B."/>
            <person name="Husby M.E."/>
            <person name="Kamat A."/>
            <person name="Kanga B."/>
            <person name="Kashin S."/>
            <person name="Khazanovich D."/>
            <person name="Kisner P."/>
            <person name="Lance K."/>
            <person name="Lara M."/>
            <person name="Lee W."/>
            <person name="Lennon N."/>
            <person name="Letendre F."/>
            <person name="LeVine R."/>
            <person name="Lipovsky A."/>
            <person name="Liu X."/>
            <person name="Liu J."/>
            <person name="Liu S."/>
            <person name="Lokyitsang T."/>
            <person name="Lokyitsang Y."/>
            <person name="Lubonja R."/>
            <person name="Lui A."/>
            <person name="MacDonald P."/>
            <person name="Magnisalis V."/>
            <person name="Maru K."/>
            <person name="Matthews C."/>
            <person name="McCusker W."/>
            <person name="McDonough S."/>
            <person name="Mehta T."/>
            <person name="Meldrim J."/>
            <person name="Meneus L."/>
            <person name="Mihai O."/>
            <person name="Mihalev A."/>
            <person name="Mihova T."/>
            <person name="Mittelman R."/>
            <person name="Mlenga V."/>
            <person name="Montmayeur A."/>
            <person name="Mulrain L."/>
            <person name="Navidi A."/>
            <person name="Naylor J."/>
            <person name="Negash T."/>
            <person name="Nguyen T."/>
            <person name="Nguyen N."/>
            <person name="Nicol R."/>
            <person name="Norbu C."/>
            <person name="Norbu N."/>
            <person name="Novod N."/>
            <person name="O'Neill B."/>
            <person name="Osman S."/>
            <person name="Markiewicz E."/>
            <person name="Oyono O.L."/>
            <person name="Patti C."/>
            <person name="Phunkhang P."/>
            <person name="Pierre F."/>
            <person name="Priest M."/>
            <person name="Raghuraman S."/>
            <person name="Rege F."/>
            <person name="Reyes R."/>
            <person name="Rise C."/>
            <person name="Rogov P."/>
            <person name="Ross K."/>
            <person name="Ryan E."/>
            <person name="Settipalli S."/>
            <person name="Shea T."/>
            <person name="Sherpa N."/>
            <person name="Shi L."/>
            <person name="Shih D."/>
            <person name="Sparrow T."/>
            <person name="Spaulding J."/>
            <person name="Stalker J."/>
            <person name="Stange-Thomann N."/>
            <person name="Stavropoulos S."/>
            <person name="Stone C."/>
            <person name="Strader C."/>
            <person name="Tesfaye S."/>
            <person name="Thomson T."/>
            <person name="Thoulutsang Y."/>
            <person name="Thoulutsang D."/>
            <person name="Topham K."/>
            <person name="Topping I."/>
            <person name="Tsamla T."/>
            <person name="Vassiliev H."/>
            <person name="Vo A."/>
            <person name="Wangchuk T."/>
            <person name="Wangdi T."/>
            <person name="Weiand M."/>
            <person name="Wilkinson J."/>
            <person name="Wilson A."/>
            <person name="Yadav S."/>
            <person name="Young G."/>
            <person name="Yu Q."/>
            <person name="Zembek L."/>
            <person name="Zhong D."/>
            <person name="Zimmer A."/>
            <person name="Zwirko Z."/>
            <person name="Jaffe D.B."/>
            <person name="Alvarez P."/>
            <person name="Brockman W."/>
            <person name="Butler J."/>
            <person name="Chin C."/>
            <person name="Gnerre S."/>
            <person name="Grabherr M."/>
            <person name="Kleber M."/>
            <person name="Mauceli E."/>
            <person name="MacCallum I."/>
        </authorList>
    </citation>
    <scope>NUCLEOTIDE SEQUENCE [LARGE SCALE GENOMIC DNA]</scope>
    <source>
        <strain evidence="7">Tucson 15010-1051.87</strain>
    </source>
</reference>
<dbReference type="PROSITE" id="PS00455">
    <property type="entry name" value="AMP_BINDING"/>
    <property type="match status" value="1"/>
</dbReference>
<protein>
    <recommendedName>
        <fullName evidence="8">Luciferin 4-monooxygenase</fullName>
    </recommendedName>
</protein>
<evidence type="ECO:0008006" key="8">
    <source>
        <dbReference type="Google" id="ProtNLM"/>
    </source>
</evidence>
<dbReference type="InterPro" id="IPR045851">
    <property type="entry name" value="AMP-bd_C_sf"/>
</dbReference>
<feature type="domain" description="AMP-dependent synthetase/ligase" evidence="4">
    <location>
        <begin position="12"/>
        <end position="342"/>
    </location>
</feature>
<dbReference type="Pfam" id="PF00501">
    <property type="entry name" value="AMP-binding"/>
    <property type="match status" value="1"/>
</dbReference>
<dbReference type="STRING" id="7244.B4LLF4"/>
<keyword evidence="7" id="KW-1185">Reference proteome</keyword>
<dbReference type="PANTHER" id="PTHR24096">
    <property type="entry name" value="LONG-CHAIN-FATTY-ACID--COA LIGASE"/>
    <property type="match status" value="1"/>
</dbReference>
<dbReference type="InParanoid" id="B4LLF4"/>
<dbReference type="FunFam" id="3.40.50.12780:FF:000025">
    <property type="entry name" value="luciferin 4-monooxygenase"/>
    <property type="match status" value="1"/>
</dbReference>
<dbReference type="InterPro" id="IPR000873">
    <property type="entry name" value="AMP-dep_synth/lig_dom"/>
</dbReference>
<dbReference type="GO" id="GO:0004467">
    <property type="term" value="F:long-chain fatty acid-CoA ligase activity"/>
    <property type="evidence" value="ECO:0007669"/>
    <property type="project" value="TreeGrafter"/>
</dbReference>
<dbReference type="GO" id="GO:0005777">
    <property type="term" value="C:peroxisome"/>
    <property type="evidence" value="ECO:0007669"/>
    <property type="project" value="UniProtKB-SubCell"/>
</dbReference>
<dbReference type="Proteomes" id="UP000008792">
    <property type="component" value="Unassembled WGS sequence"/>
</dbReference>
<dbReference type="Gene3D" id="3.40.50.12780">
    <property type="entry name" value="N-terminal domain of ligase-like"/>
    <property type="match status" value="1"/>
</dbReference>
<dbReference type="InterPro" id="IPR025110">
    <property type="entry name" value="AMP-bd_C"/>
</dbReference>
<dbReference type="eggNOG" id="KOG1176">
    <property type="taxonomic scope" value="Eukaryota"/>
</dbReference>
<dbReference type="Pfam" id="PF13193">
    <property type="entry name" value="AMP-binding_C"/>
    <property type="match status" value="1"/>
</dbReference>
<keyword evidence="3" id="KW-0576">Peroxisome</keyword>
<proteinExistence type="inferred from homology"/>
<comment type="subcellular location">
    <subcellularLocation>
        <location evidence="1">Peroxisome</location>
    </subcellularLocation>
</comment>
<comment type="similarity">
    <text evidence="2">Belongs to the ATP-dependent AMP-binding enzyme family.</text>
</comment>
<dbReference type="PANTHER" id="PTHR24096:SF353">
    <property type="entry name" value="GH16244P-RELATED"/>
    <property type="match status" value="1"/>
</dbReference>
<dbReference type="InterPro" id="IPR020845">
    <property type="entry name" value="AMP-binding_CS"/>
</dbReference>
<organism evidence="6 7">
    <name type="scientific">Drosophila virilis</name>
    <name type="common">Fruit fly</name>
    <dbReference type="NCBI Taxonomy" id="7244"/>
    <lineage>
        <taxon>Eukaryota</taxon>
        <taxon>Metazoa</taxon>
        <taxon>Ecdysozoa</taxon>
        <taxon>Arthropoda</taxon>
        <taxon>Hexapoda</taxon>
        <taxon>Insecta</taxon>
        <taxon>Pterygota</taxon>
        <taxon>Neoptera</taxon>
        <taxon>Endopterygota</taxon>
        <taxon>Diptera</taxon>
        <taxon>Brachycera</taxon>
        <taxon>Muscomorpha</taxon>
        <taxon>Ephydroidea</taxon>
        <taxon>Drosophilidae</taxon>
        <taxon>Drosophila</taxon>
    </lineage>
</organism>
<gene>
    <name evidence="6" type="primary">Dvir\GJ22310</name>
    <name evidence="6" type="ORF">Dvir_GJ22310</name>
</gene>
<dbReference type="FunFam" id="3.30.300.30:FF:000007">
    <property type="entry name" value="4-coumarate--CoA ligase 2"/>
    <property type="match status" value="1"/>
</dbReference>
<accession>B4LLF4</accession>
<dbReference type="SUPFAM" id="SSF56801">
    <property type="entry name" value="Acetyl-CoA synthetase-like"/>
    <property type="match status" value="1"/>
</dbReference>
<evidence type="ECO:0000256" key="2">
    <source>
        <dbReference type="ARBA" id="ARBA00006432"/>
    </source>
</evidence>
<dbReference type="EMBL" id="CH940648">
    <property type="protein sequence ID" value="EDW61906.2"/>
    <property type="molecule type" value="Genomic_DNA"/>
</dbReference>
<name>B4LLF4_DROVI</name>
<dbReference type="OrthoDB" id="10253869at2759"/>
<evidence type="ECO:0000313" key="6">
    <source>
        <dbReference type="EMBL" id="EDW61906.2"/>
    </source>
</evidence>
<evidence type="ECO:0000256" key="3">
    <source>
        <dbReference type="ARBA" id="ARBA00023140"/>
    </source>
</evidence>
<evidence type="ECO:0000259" key="5">
    <source>
        <dbReference type="Pfam" id="PF13193"/>
    </source>
</evidence>
<dbReference type="GO" id="GO:0046949">
    <property type="term" value="P:fatty-acyl-CoA biosynthetic process"/>
    <property type="evidence" value="ECO:0007669"/>
    <property type="project" value="TreeGrafter"/>
</dbReference>
<dbReference type="HOGENOM" id="CLU_000022_59_2_1"/>
<dbReference type="SMR" id="B4LLF4"/>